<keyword evidence="1" id="KW-0732">Signal</keyword>
<evidence type="ECO:0000313" key="4">
    <source>
        <dbReference type="Proteomes" id="UP001139353"/>
    </source>
</evidence>
<accession>A0A9X2C1W1</accession>
<dbReference type="Proteomes" id="UP001139353">
    <property type="component" value="Unassembled WGS sequence"/>
</dbReference>
<keyword evidence="4" id="KW-1185">Reference proteome</keyword>
<gene>
    <name evidence="3" type="ORF">LPC04_23095</name>
</gene>
<evidence type="ECO:0000259" key="2">
    <source>
        <dbReference type="PROSITE" id="PS50853"/>
    </source>
</evidence>
<dbReference type="SUPFAM" id="SSF49265">
    <property type="entry name" value="Fibronectin type III"/>
    <property type="match status" value="1"/>
</dbReference>
<evidence type="ECO:0000256" key="1">
    <source>
        <dbReference type="SAM" id="SignalP"/>
    </source>
</evidence>
<feature type="chain" id="PRO_5040836491" description="Fibronectin type-III domain-containing protein" evidence="1">
    <location>
        <begin position="25"/>
        <end position="503"/>
    </location>
</feature>
<dbReference type="RefSeq" id="WP_275684653.1">
    <property type="nucleotide sequence ID" value="NZ_JAJLJH010000009.1"/>
</dbReference>
<dbReference type="CDD" id="cd00063">
    <property type="entry name" value="FN3"/>
    <property type="match status" value="1"/>
</dbReference>
<dbReference type="InterPro" id="IPR029058">
    <property type="entry name" value="AB_hydrolase_fold"/>
</dbReference>
<dbReference type="Gene3D" id="2.60.40.10">
    <property type="entry name" value="Immunoglobulins"/>
    <property type="match status" value="1"/>
</dbReference>
<feature type="domain" description="Fibronectin type-III" evidence="2">
    <location>
        <begin position="360"/>
        <end position="447"/>
    </location>
</feature>
<dbReference type="SUPFAM" id="SSF53474">
    <property type="entry name" value="alpha/beta-Hydrolases"/>
    <property type="match status" value="1"/>
</dbReference>
<dbReference type="InterPro" id="IPR003961">
    <property type="entry name" value="FN3_dom"/>
</dbReference>
<dbReference type="PROSITE" id="PS50853">
    <property type="entry name" value="FN3"/>
    <property type="match status" value="1"/>
</dbReference>
<dbReference type="InterPro" id="IPR036116">
    <property type="entry name" value="FN3_sf"/>
</dbReference>
<reference evidence="3" key="1">
    <citation type="submission" date="2021-11" db="EMBL/GenBank/DDBJ databases">
        <title>BS-T2-15 a new species belonging to the Comamonadaceae family isolated from the soil of a French oak forest.</title>
        <authorList>
            <person name="Mieszkin S."/>
            <person name="Alain K."/>
        </authorList>
    </citation>
    <scope>NUCLEOTIDE SEQUENCE</scope>
    <source>
        <strain evidence="3">BS-T2-15</strain>
    </source>
</reference>
<protein>
    <recommendedName>
        <fullName evidence="2">Fibronectin type-III domain-containing protein</fullName>
    </recommendedName>
</protein>
<dbReference type="PANTHER" id="PTHR42972">
    <property type="entry name" value="TOL-PAL SYSTEM PROTEIN TOLB"/>
    <property type="match status" value="1"/>
</dbReference>
<dbReference type="InterPro" id="IPR013783">
    <property type="entry name" value="Ig-like_fold"/>
</dbReference>
<proteinExistence type="predicted"/>
<dbReference type="Pfam" id="PF00041">
    <property type="entry name" value="fn3"/>
    <property type="match status" value="1"/>
</dbReference>
<organism evidence="3 4">
    <name type="scientific">Scleromatobacter humisilvae</name>
    <dbReference type="NCBI Taxonomy" id="2897159"/>
    <lineage>
        <taxon>Bacteria</taxon>
        <taxon>Pseudomonadati</taxon>
        <taxon>Pseudomonadota</taxon>
        <taxon>Betaproteobacteria</taxon>
        <taxon>Burkholderiales</taxon>
        <taxon>Sphaerotilaceae</taxon>
        <taxon>Scleromatobacter</taxon>
    </lineage>
</organism>
<name>A0A9X2C1W1_9BURK</name>
<sequence length="503" mass="51055">MNPKNSRAFALAALASLAGLGAQAATSLPALNVDKTAISVSGLSSGAFMANQLGYAYASTFMGVGVFAGGPYMCAGHSNYTACMYNATISSGQLSTMQTDLTNWSGNKNDALSNVARQKVFLWVGSSDTTVGPNPMAAVKTQYGNNGVTAANLSFNELSGAAHTFPTDFAGSGDNACGTAASPYISNCSYDGAGAMLKQFYGTLAARNNAPASANYIQFDQTPYTAGNPGMASTGWIYVPADCASGTQCKLHVALHGCLQNYATVGADFIQNTGYTRWADTNHIIVLFPQTQVDNTSRATSASGSLPNPNGCWDWIGWYGTSFAQKAGVQATAIKAMVDHVASGTGSGGGGGGGGGALPAPTGVGTSGATSSSMVVAWGAVSGASGYNVYRNGGKVNPATVSATSYTDTGLAPATTYSWTVTDLNSSGVESAPSTAASGTTTGTAPTCTTASNYAHVQAGRAHQSGGYAYANGSNQNMGLWNLFVTTTLKMTGPNYYVIGTCP</sequence>
<evidence type="ECO:0000313" key="3">
    <source>
        <dbReference type="EMBL" id="MCK9688607.1"/>
    </source>
</evidence>
<dbReference type="Gene3D" id="3.40.50.1820">
    <property type="entry name" value="alpha/beta hydrolase"/>
    <property type="match status" value="2"/>
</dbReference>
<comment type="caution">
    <text evidence="3">The sequence shown here is derived from an EMBL/GenBank/DDBJ whole genome shotgun (WGS) entry which is preliminary data.</text>
</comment>
<feature type="signal peptide" evidence="1">
    <location>
        <begin position="1"/>
        <end position="24"/>
    </location>
</feature>
<dbReference type="AlphaFoldDB" id="A0A9X2C1W1"/>
<dbReference type="PANTHER" id="PTHR42972:SF8">
    <property type="entry name" value="POLYHYDROXYBUTYRATE DEPOLYMERASE"/>
    <property type="match status" value="1"/>
</dbReference>
<dbReference type="EMBL" id="JAJLJH010000009">
    <property type="protein sequence ID" value="MCK9688607.1"/>
    <property type="molecule type" value="Genomic_DNA"/>
</dbReference>